<dbReference type="EMBL" id="QHCT01000003">
    <property type="protein sequence ID" value="RHX89981.1"/>
    <property type="molecule type" value="Genomic_DNA"/>
</dbReference>
<dbReference type="Proteomes" id="UP000265798">
    <property type="component" value="Unassembled WGS sequence"/>
</dbReference>
<evidence type="ECO:0000313" key="1">
    <source>
        <dbReference type="EMBL" id="RHX89981.1"/>
    </source>
</evidence>
<accession>A0A396Z3E2</accession>
<dbReference type="AlphaFoldDB" id="A0A396Z3E2"/>
<protein>
    <submittedName>
        <fullName evidence="1">Uncharacterized protein</fullName>
    </submittedName>
</protein>
<sequence length="59" mass="7162">MILIWERRSSYFSKGFSELFKNCGRDLLRKKKESGKRRLLLFELMRCKKNETIVLLFGF</sequence>
<proteinExistence type="predicted"/>
<evidence type="ECO:0000313" key="2">
    <source>
        <dbReference type="Proteomes" id="UP000265798"/>
    </source>
</evidence>
<organism evidence="1 2">
    <name type="scientific">Leptospira stimsonii</name>
    <dbReference type="NCBI Taxonomy" id="2202203"/>
    <lineage>
        <taxon>Bacteria</taxon>
        <taxon>Pseudomonadati</taxon>
        <taxon>Spirochaetota</taxon>
        <taxon>Spirochaetia</taxon>
        <taxon>Leptospirales</taxon>
        <taxon>Leptospiraceae</taxon>
        <taxon>Leptospira</taxon>
    </lineage>
</organism>
<name>A0A396Z3E2_9LEPT</name>
<reference evidence="2" key="1">
    <citation type="submission" date="2018-05" db="EMBL/GenBank/DDBJ databases">
        <title>Leptospira yasudae sp. nov. and Leptospira stimsonii sp. nov., two pathogenic species of the genus Leptospira isolated from environmental sources.</title>
        <authorList>
            <person name="Casanovas-Massana A."/>
            <person name="Hamond C."/>
            <person name="Santos L.A."/>
            <person name="Hacker K.P."/>
            <person name="Balassiano I."/>
            <person name="Medeiros M.A."/>
            <person name="Reis M.G."/>
            <person name="Ko A.I."/>
            <person name="Wunder E.A."/>
        </authorList>
    </citation>
    <scope>NUCLEOTIDE SEQUENCE [LARGE SCALE GENOMIC DNA]</scope>
    <source>
        <strain evidence="2">Yale</strain>
    </source>
</reference>
<gene>
    <name evidence="1" type="ORF">DLM75_13640</name>
</gene>
<comment type="caution">
    <text evidence="1">The sequence shown here is derived from an EMBL/GenBank/DDBJ whole genome shotgun (WGS) entry which is preliminary data.</text>
</comment>